<keyword evidence="2 3" id="KW-0418">Kinase</keyword>
<gene>
    <name evidence="3" type="primary">glk</name>
    <name evidence="5" type="ORF">MW290_07140</name>
</gene>
<keyword evidence="6" id="KW-1185">Reference proteome</keyword>
<accession>A0ABY4S8W7</accession>
<dbReference type="Proteomes" id="UP001056201">
    <property type="component" value="Chromosome 1"/>
</dbReference>
<dbReference type="InterPro" id="IPR050201">
    <property type="entry name" value="Bacterial_glucokinase"/>
</dbReference>
<comment type="subcellular location">
    <subcellularLocation>
        <location evidence="3">Cytoplasm</location>
    </subcellularLocation>
</comment>
<dbReference type="SUPFAM" id="SSF53067">
    <property type="entry name" value="Actin-like ATPase domain"/>
    <property type="match status" value="1"/>
</dbReference>
<name>A0ABY4S8W7_AQUTE</name>
<evidence type="ECO:0000313" key="5">
    <source>
        <dbReference type="EMBL" id="URI08337.1"/>
    </source>
</evidence>
<dbReference type="EC" id="2.7.1.2" evidence="3"/>
<feature type="binding site" evidence="3">
    <location>
        <begin position="12"/>
        <end position="17"/>
    </location>
    <ligand>
        <name>ATP</name>
        <dbReference type="ChEBI" id="CHEBI:30616"/>
    </ligand>
</feature>
<keyword evidence="3" id="KW-0067">ATP-binding</keyword>
<evidence type="ECO:0000256" key="4">
    <source>
        <dbReference type="RuleBase" id="RU004046"/>
    </source>
</evidence>
<dbReference type="EMBL" id="CP097635">
    <property type="protein sequence ID" value="URI08337.1"/>
    <property type="molecule type" value="Genomic_DNA"/>
</dbReference>
<sequence>MEQRTAYPRLVGDIGGTNARFAICESADAQPTHVAALKGEEFPTLQAAMRSYLDQLGLPQPRNCAIGIANPVDGDHLQMTNHTWGFSIEAVRQEFGFERFVVVNDFVALALALPALRPSELKPVGGGTPLPGATLGLVGAGTGLGVASLTFTRRGEAVAVGGEGGHVSLAPATAEEAAVIASLQRRFGHASAERAVSGPGLVNLYQALGEVRQQAAPLQEPAAVLSAAMGGADALAAAALDMFCAFLGSVAGNLALTVAARGGMYIGGGIVPRMGEAFARSPFRQRFEAKGRFQGYLSQIPCWVIDAQQSPALLGASRALDAA</sequence>
<comment type="catalytic activity">
    <reaction evidence="3">
        <text>D-glucose + ATP = D-glucose 6-phosphate + ADP + H(+)</text>
        <dbReference type="Rhea" id="RHEA:17825"/>
        <dbReference type="ChEBI" id="CHEBI:4167"/>
        <dbReference type="ChEBI" id="CHEBI:15378"/>
        <dbReference type="ChEBI" id="CHEBI:30616"/>
        <dbReference type="ChEBI" id="CHEBI:61548"/>
        <dbReference type="ChEBI" id="CHEBI:456216"/>
        <dbReference type="EC" id="2.7.1.2"/>
    </reaction>
</comment>
<organism evidence="5 6">
    <name type="scientific">Aquincola tertiaricarbonis</name>
    <dbReference type="NCBI Taxonomy" id="391953"/>
    <lineage>
        <taxon>Bacteria</taxon>
        <taxon>Pseudomonadati</taxon>
        <taxon>Pseudomonadota</taxon>
        <taxon>Betaproteobacteria</taxon>
        <taxon>Burkholderiales</taxon>
        <taxon>Sphaerotilaceae</taxon>
        <taxon>Aquincola</taxon>
    </lineage>
</organism>
<proteinExistence type="inferred from homology"/>
<evidence type="ECO:0000313" key="6">
    <source>
        <dbReference type="Proteomes" id="UP001056201"/>
    </source>
</evidence>
<dbReference type="PANTHER" id="PTHR47690:SF1">
    <property type="entry name" value="GLUCOKINASE"/>
    <property type="match status" value="1"/>
</dbReference>
<dbReference type="GO" id="GO:0004340">
    <property type="term" value="F:glucokinase activity"/>
    <property type="evidence" value="ECO:0007669"/>
    <property type="project" value="UniProtKB-EC"/>
</dbReference>
<keyword evidence="3" id="KW-0963">Cytoplasm</keyword>
<keyword evidence="3" id="KW-0547">Nucleotide-binding</keyword>
<comment type="similarity">
    <text evidence="3 4">Belongs to the bacterial glucokinase family.</text>
</comment>
<protein>
    <recommendedName>
        <fullName evidence="3">Glucokinase</fullName>
        <ecNumber evidence="3">2.7.1.2</ecNumber>
    </recommendedName>
    <alternativeName>
        <fullName evidence="3">Glucose kinase</fullName>
    </alternativeName>
</protein>
<dbReference type="Gene3D" id="3.30.420.40">
    <property type="match status" value="1"/>
</dbReference>
<dbReference type="Gene3D" id="3.40.367.20">
    <property type="match status" value="1"/>
</dbReference>
<dbReference type="HAMAP" id="MF_00524">
    <property type="entry name" value="Glucokinase"/>
    <property type="match status" value="1"/>
</dbReference>
<dbReference type="CDD" id="cd24008">
    <property type="entry name" value="ASKHA_NBD_GLK"/>
    <property type="match status" value="1"/>
</dbReference>
<keyword evidence="3" id="KW-0324">Glycolysis</keyword>
<dbReference type="NCBIfam" id="NF001416">
    <property type="entry name" value="PRK00292.1-3"/>
    <property type="match status" value="1"/>
</dbReference>
<dbReference type="PANTHER" id="PTHR47690">
    <property type="entry name" value="GLUCOKINASE"/>
    <property type="match status" value="1"/>
</dbReference>
<dbReference type="RefSeq" id="WP_250196559.1">
    <property type="nucleotide sequence ID" value="NZ_CP097635.1"/>
</dbReference>
<dbReference type="NCBIfam" id="TIGR00749">
    <property type="entry name" value="glk"/>
    <property type="match status" value="1"/>
</dbReference>
<evidence type="ECO:0000256" key="1">
    <source>
        <dbReference type="ARBA" id="ARBA00022679"/>
    </source>
</evidence>
<evidence type="ECO:0000256" key="3">
    <source>
        <dbReference type="HAMAP-Rule" id="MF_00524"/>
    </source>
</evidence>
<dbReference type="Pfam" id="PF02685">
    <property type="entry name" value="Glucokinase"/>
    <property type="match status" value="1"/>
</dbReference>
<keyword evidence="1 3" id="KW-0808">Transferase</keyword>
<dbReference type="InterPro" id="IPR043129">
    <property type="entry name" value="ATPase_NBD"/>
</dbReference>
<reference evidence="5" key="1">
    <citation type="submission" date="2022-05" db="EMBL/GenBank/DDBJ databases">
        <title>An RpoN-dependent PEP-CTERM gene is involved in floc formation of an Aquincola tertiaricarbonis strain.</title>
        <authorList>
            <person name="Qiu D."/>
            <person name="Xia M."/>
        </authorList>
    </citation>
    <scope>NUCLEOTIDE SEQUENCE</scope>
    <source>
        <strain evidence="5">RN12</strain>
    </source>
</reference>
<evidence type="ECO:0000256" key="2">
    <source>
        <dbReference type="ARBA" id="ARBA00022777"/>
    </source>
</evidence>
<dbReference type="InterPro" id="IPR003836">
    <property type="entry name" value="Glucokinase"/>
</dbReference>